<organism evidence="1 2">
    <name type="scientific">Brachionus plicatilis</name>
    <name type="common">Marine rotifer</name>
    <name type="synonym">Brachionus muelleri</name>
    <dbReference type="NCBI Taxonomy" id="10195"/>
    <lineage>
        <taxon>Eukaryota</taxon>
        <taxon>Metazoa</taxon>
        <taxon>Spiralia</taxon>
        <taxon>Gnathifera</taxon>
        <taxon>Rotifera</taxon>
        <taxon>Eurotatoria</taxon>
        <taxon>Monogononta</taxon>
        <taxon>Pseudotrocha</taxon>
        <taxon>Ploima</taxon>
        <taxon>Brachionidae</taxon>
        <taxon>Brachionus</taxon>
    </lineage>
</organism>
<dbReference type="AlphaFoldDB" id="A0A3M7PRB8"/>
<dbReference type="Proteomes" id="UP000276133">
    <property type="component" value="Unassembled WGS sequence"/>
</dbReference>
<keyword evidence="2" id="KW-1185">Reference proteome</keyword>
<evidence type="ECO:0000313" key="2">
    <source>
        <dbReference type="Proteomes" id="UP000276133"/>
    </source>
</evidence>
<name>A0A3M7PRB8_BRAPC</name>
<comment type="caution">
    <text evidence="1">The sequence shown here is derived from an EMBL/GenBank/DDBJ whole genome shotgun (WGS) entry which is preliminary data.</text>
</comment>
<reference evidence="1 2" key="1">
    <citation type="journal article" date="2018" name="Sci. Rep.">
        <title>Genomic signatures of local adaptation to the degree of environmental predictability in rotifers.</title>
        <authorList>
            <person name="Franch-Gras L."/>
            <person name="Hahn C."/>
            <person name="Garcia-Roger E.M."/>
            <person name="Carmona M.J."/>
            <person name="Serra M."/>
            <person name="Gomez A."/>
        </authorList>
    </citation>
    <scope>NUCLEOTIDE SEQUENCE [LARGE SCALE GENOMIC DNA]</scope>
    <source>
        <strain evidence="1">HYR1</strain>
    </source>
</reference>
<sequence length="16" mass="2075">MISIIYRYPWKISIKY</sequence>
<protein>
    <submittedName>
        <fullName evidence="1">Uncharacterized protein</fullName>
    </submittedName>
</protein>
<evidence type="ECO:0000313" key="1">
    <source>
        <dbReference type="EMBL" id="RNA01208.1"/>
    </source>
</evidence>
<dbReference type="EMBL" id="REGN01009415">
    <property type="protein sequence ID" value="RNA01208.1"/>
    <property type="molecule type" value="Genomic_DNA"/>
</dbReference>
<proteinExistence type="predicted"/>
<gene>
    <name evidence="1" type="ORF">BpHYR1_029423</name>
</gene>
<accession>A0A3M7PRB8</accession>